<evidence type="ECO:0000259" key="7">
    <source>
        <dbReference type="Pfam" id="PF00931"/>
    </source>
</evidence>
<dbReference type="Gene3D" id="3.40.50.300">
    <property type="entry name" value="P-loop containing nucleotide triphosphate hydrolases"/>
    <property type="match status" value="1"/>
</dbReference>
<keyword evidence="5" id="KW-0611">Plant defense</keyword>
<keyword evidence="6" id="KW-0067">ATP-binding</keyword>
<dbReference type="GO" id="GO:0043531">
    <property type="term" value="F:ADP binding"/>
    <property type="evidence" value="ECO:0007669"/>
    <property type="project" value="InterPro"/>
</dbReference>
<comment type="similarity">
    <text evidence="1">Belongs to the disease resistance NB-LRR family.</text>
</comment>
<dbReference type="InterPro" id="IPR036388">
    <property type="entry name" value="WH-like_DNA-bd_sf"/>
</dbReference>
<dbReference type="Gene3D" id="1.10.10.10">
    <property type="entry name" value="Winged helix-like DNA-binding domain superfamily/Winged helix DNA-binding domain"/>
    <property type="match status" value="1"/>
</dbReference>
<keyword evidence="4" id="KW-0547">Nucleotide-binding</keyword>
<keyword evidence="2" id="KW-0433">Leucine-rich repeat</keyword>
<dbReference type="PANTHER" id="PTHR36766">
    <property type="entry name" value="PLANT BROAD-SPECTRUM MILDEW RESISTANCE PROTEIN RPW8"/>
    <property type="match status" value="1"/>
</dbReference>
<dbReference type="InterPro" id="IPR058922">
    <property type="entry name" value="WHD_DRP"/>
</dbReference>
<dbReference type="CDD" id="cd01983">
    <property type="entry name" value="SIMIBI"/>
    <property type="match status" value="1"/>
</dbReference>
<reference evidence="11 12" key="1">
    <citation type="submission" date="2017-09" db="EMBL/GenBank/DDBJ databases">
        <authorList>
            <consortium name="International Durum Wheat Genome Sequencing Consortium (IDWGSC)"/>
            <person name="Milanesi L."/>
        </authorList>
    </citation>
    <scope>NUCLEOTIDE SEQUENCE [LARGE SCALE GENOMIC DNA]</scope>
    <source>
        <strain evidence="12">cv. Svevo</strain>
    </source>
</reference>
<evidence type="ECO:0000256" key="4">
    <source>
        <dbReference type="ARBA" id="ARBA00022741"/>
    </source>
</evidence>
<dbReference type="Gene3D" id="1.10.8.430">
    <property type="entry name" value="Helical domain of apoptotic protease-activating factors"/>
    <property type="match status" value="1"/>
</dbReference>
<evidence type="ECO:0000259" key="8">
    <source>
        <dbReference type="Pfam" id="PF18052"/>
    </source>
</evidence>
<evidence type="ECO:0000256" key="6">
    <source>
        <dbReference type="ARBA" id="ARBA00022840"/>
    </source>
</evidence>
<dbReference type="InterPro" id="IPR056789">
    <property type="entry name" value="LRR_R13L1-DRL21"/>
</dbReference>
<dbReference type="PANTHER" id="PTHR36766:SF40">
    <property type="entry name" value="DISEASE RESISTANCE PROTEIN RGA3"/>
    <property type="match status" value="1"/>
</dbReference>
<dbReference type="Pfam" id="PF25019">
    <property type="entry name" value="LRR_R13L1-DRL21"/>
    <property type="match status" value="1"/>
</dbReference>
<dbReference type="Gene3D" id="3.80.10.10">
    <property type="entry name" value="Ribonuclease Inhibitor"/>
    <property type="match status" value="4"/>
</dbReference>
<dbReference type="GO" id="GO:0005524">
    <property type="term" value="F:ATP binding"/>
    <property type="evidence" value="ECO:0007669"/>
    <property type="project" value="UniProtKB-KW"/>
</dbReference>
<keyword evidence="3" id="KW-0677">Repeat</keyword>
<dbReference type="GO" id="GO:0006952">
    <property type="term" value="P:defense response"/>
    <property type="evidence" value="ECO:0007669"/>
    <property type="project" value="UniProtKB-KW"/>
</dbReference>
<evidence type="ECO:0000256" key="5">
    <source>
        <dbReference type="ARBA" id="ARBA00022821"/>
    </source>
</evidence>
<dbReference type="Gramene" id="TRITD1Bv1G187280.2">
    <property type="protein sequence ID" value="TRITD1Bv1G187280.2"/>
    <property type="gene ID" value="TRITD1Bv1G187280"/>
</dbReference>
<keyword evidence="12" id="KW-1185">Reference proteome</keyword>
<evidence type="ECO:0000256" key="3">
    <source>
        <dbReference type="ARBA" id="ARBA00022737"/>
    </source>
</evidence>
<dbReference type="InterPro" id="IPR002182">
    <property type="entry name" value="NB-ARC"/>
</dbReference>
<evidence type="ECO:0000256" key="1">
    <source>
        <dbReference type="ARBA" id="ARBA00008894"/>
    </source>
</evidence>
<dbReference type="SUPFAM" id="SSF52540">
    <property type="entry name" value="P-loop containing nucleoside triphosphate hydrolases"/>
    <property type="match status" value="1"/>
</dbReference>
<sequence length="1148" mass="130174">MSISRAIGVISGLNECVNLFQWAGSSISYLRSRWSGTQEESIHHEVLHLQSGLQRLRDTLPAMYSLIDQAEWRIHEGRVAELLPNLKDAVNDADDLLGEFRWHELKMEVEGNASHSAFIDFYKTTVQGSFNKVNDIQERLNSISGQLEKMGLYGVTPGFDKSVRPDTTPFPNEKKIFGRDKDLKEVMGFLGVPQTQSKGMTCSKRKRASSAVNASTSTSARNQVNESRIPAIPVLPIVGMGGVGKTTLAQHICNHQQVKDYFELIIWICADDFDVKRLIKDAIQSASGKKTKLDHLASLQHALSDSVSNKRFLIVVDDVWDDALKENEQRWKDFYDSLTNVVQGSMMLVTTRFPDVADRVHTMEPIPLAGLKEDVFWDFFKLCAFGSESSENDPELERIGKSIVPKLKGSPLAAKTLGRLLGKNLHTTHWNNILENELWNLEQERTDILPALRLSYIYLPFHLKRCFSFCAVYAKDHRFEKGRLAEIWVAEGFVEPQGNTPLEDIGHQYFDDLVNRSFFQQVRGTYVIHDLLHDMAKLVSGHDCFTIRNMRDIQMVPENVRHLYILPSRELSSSNLLSLSKRTKKLRTLICDKSFGNEAAAIMDRWCSELQCLRVIFWASSNELPDSIANLKHLRYLDISKDCPFKSSSAFCSLYNLQRLYVEECNLESLAGDFSKLISLRGFKSRGFQYYAGREQSIDATNQCEMKLYKNFNQFDGHMDISNLGSMSKDHAAEFKLKDKKYLRRLALNWSWDCSPENREREVLQVLQPTTSLKSLFLFNYPDVSLPNWFQPRINLNEIPDVLVDNNNDEISTLSSLEELSISWCQNLRSVEQLLRPAYVPAIKKLRIFACNQLVSLPTETFGDFNSLEKLDLDCPNICSRSLVAHSLLKLKLGSSRNLTDNIQCCSLTEFYLSCDYVMGIQPQTWNLPALQKLHVKNCRSLTIVGQGRPPIRAFESLTLLIIDNCENLKTIDGLLTEQCLPAIRKIDVRNCGKLLLIFGETPGSLPSLGDLLLYDCPTLRWPRELVLPSSLKRLHLVRCGDISSWYSNCLQNFKSLVELVLVGCPSITSIPLGVCRNNLTSLDELYISGCPDLVSIGGAKAVAKLKYVRINDCPKMEGLKQPLIRGRSNTDMLSLRLQSSHKFPTCL</sequence>
<dbReference type="Pfam" id="PF23559">
    <property type="entry name" value="WHD_DRP"/>
    <property type="match status" value="1"/>
</dbReference>
<dbReference type="InterPro" id="IPR027417">
    <property type="entry name" value="P-loop_NTPase"/>
</dbReference>
<gene>
    <name evidence="11" type="ORF">TRITD_1Bv1G187280</name>
</gene>
<dbReference type="PRINTS" id="PR00364">
    <property type="entry name" value="DISEASERSIST"/>
</dbReference>
<evidence type="ECO:0000259" key="9">
    <source>
        <dbReference type="Pfam" id="PF23559"/>
    </source>
</evidence>
<dbReference type="InterPro" id="IPR032675">
    <property type="entry name" value="LRR_dom_sf"/>
</dbReference>
<dbReference type="SUPFAM" id="SSF52058">
    <property type="entry name" value="L domain-like"/>
    <property type="match status" value="2"/>
</dbReference>
<dbReference type="Pfam" id="PF18052">
    <property type="entry name" value="Rx_N"/>
    <property type="match status" value="1"/>
</dbReference>
<name>A0A9R0R1L8_TRITD</name>
<feature type="domain" description="NB-ARC" evidence="7">
    <location>
        <begin position="234"/>
        <end position="387"/>
    </location>
</feature>
<feature type="domain" description="R13L1/DRL21-like LRR repeat region" evidence="10">
    <location>
        <begin position="710"/>
        <end position="823"/>
    </location>
</feature>
<evidence type="ECO:0000256" key="2">
    <source>
        <dbReference type="ARBA" id="ARBA00022614"/>
    </source>
</evidence>
<dbReference type="EMBL" id="LT934112">
    <property type="protein sequence ID" value="VAH21239.1"/>
    <property type="molecule type" value="Genomic_DNA"/>
</dbReference>
<dbReference type="Pfam" id="PF00931">
    <property type="entry name" value="NB-ARC"/>
    <property type="match status" value="1"/>
</dbReference>
<dbReference type="AlphaFoldDB" id="A0A9R0R1L8"/>
<dbReference type="InterPro" id="IPR042197">
    <property type="entry name" value="Apaf_helical"/>
</dbReference>
<protein>
    <submittedName>
        <fullName evidence="11">Uncharacterized protein</fullName>
    </submittedName>
</protein>
<feature type="domain" description="Disease resistance N-terminal" evidence="8">
    <location>
        <begin position="47"/>
        <end position="112"/>
    </location>
</feature>
<evidence type="ECO:0000313" key="11">
    <source>
        <dbReference type="EMBL" id="VAH21239.1"/>
    </source>
</evidence>
<evidence type="ECO:0000313" key="12">
    <source>
        <dbReference type="Proteomes" id="UP000324705"/>
    </source>
</evidence>
<dbReference type="Proteomes" id="UP000324705">
    <property type="component" value="Chromosome 1B"/>
</dbReference>
<organism evidence="11 12">
    <name type="scientific">Triticum turgidum subsp. durum</name>
    <name type="common">Durum wheat</name>
    <name type="synonym">Triticum durum</name>
    <dbReference type="NCBI Taxonomy" id="4567"/>
    <lineage>
        <taxon>Eukaryota</taxon>
        <taxon>Viridiplantae</taxon>
        <taxon>Streptophyta</taxon>
        <taxon>Embryophyta</taxon>
        <taxon>Tracheophyta</taxon>
        <taxon>Spermatophyta</taxon>
        <taxon>Magnoliopsida</taxon>
        <taxon>Liliopsida</taxon>
        <taxon>Poales</taxon>
        <taxon>Poaceae</taxon>
        <taxon>BOP clade</taxon>
        <taxon>Pooideae</taxon>
        <taxon>Triticodae</taxon>
        <taxon>Triticeae</taxon>
        <taxon>Triticinae</taxon>
        <taxon>Triticum</taxon>
    </lineage>
</organism>
<dbReference type="GO" id="GO:0051707">
    <property type="term" value="P:response to other organism"/>
    <property type="evidence" value="ECO:0007669"/>
    <property type="project" value="UniProtKB-ARBA"/>
</dbReference>
<accession>A0A9R0R1L8</accession>
<feature type="domain" description="Disease resistance protein winged helix" evidence="9">
    <location>
        <begin position="472"/>
        <end position="536"/>
    </location>
</feature>
<dbReference type="InterPro" id="IPR041118">
    <property type="entry name" value="Rx_N"/>
</dbReference>
<proteinExistence type="inferred from homology"/>
<evidence type="ECO:0000259" key="10">
    <source>
        <dbReference type="Pfam" id="PF25019"/>
    </source>
</evidence>